<organism evidence="1">
    <name type="scientific">marine sediment metagenome</name>
    <dbReference type="NCBI Taxonomy" id="412755"/>
    <lineage>
        <taxon>unclassified sequences</taxon>
        <taxon>metagenomes</taxon>
        <taxon>ecological metagenomes</taxon>
    </lineage>
</organism>
<dbReference type="SUPFAM" id="SSF48208">
    <property type="entry name" value="Six-hairpin glycosidases"/>
    <property type="match status" value="1"/>
</dbReference>
<name>X1QCY9_9ZZZZ</name>
<dbReference type="AlphaFoldDB" id="X1QCY9"/>
<dbReference type="InterPro" id="IPR024705">
    <property type="entry name" value="Ssp411"/>
</dbReference>
<dbReference type="InterPro" id="IPR008928">
    <property type="entry name" value="6-hairpin_glycosidase_sf"/>
</dbReference>
<dbReference type="GO" id="GO:0005975">
    <property type="term" value="P:carbohydrate metabolic process"/>
    <property type="evidence" value="ECO:0007669"/>
    <property type="project" value="InterPro"/>
</dbReference>
<evidence type="ECO:0000313" key="1">
    <source>
        <dbReference type="EMBL" id="GAI52676.1"/>
    </source>
</evidence>
<dbReference type="EMBL" id="BARV01034994">
    <property type="protein sequence ID" value="GAI52676.1"/>
    <property type="molecule type" value="Genomic_DNA"/>
</dbReference>
<comment type="caution">
    <text evidence="1">The sequence shown here is derived from an EMBL/GenBank/DDBJ whole genome shotgun (WGS) entry which is preliminary data.</text>
</comment>
<dbReference type="Gene3D" id="1.50.10.10">
    <property type="match status" value="1"/>
</dbReference>
<protein>
    <recommendedName>
        <fullName evidence="2">Thioredoxin domain-containing protein</fullName>
    </recommendedName>
</protein>
<reference evidence="1" key="1">
    <citation type="journal article" date="2014" name="Front. Microbiol.">
        <title>High frequency of phylogenetically diverse reductive dehalogenase-homologous genes in deep subseafloor sedimentary metagenomes.</title>
        <authorList>
            <person name="Kawai M."/>
            <person name="Futagami T."/>
            <person name="Toyoda A."/>
            <person name="Takaki Y."/>
            <person name="Nishi S."/>
            <person name="Hori S."/>
            <person name="Arai W."/>
            <person name="Tsubouchi T."/>
            <person name="Morono Y."/>
            <person name="Uchiyama I."/>
            <person name="Ito T."/>
            <person name="Fujiyama A."/>
            <person name="Inagaki F."/>
            <person name="Takami H."/>
        </authorList>
    </citation>
    <scope>NUCLEOTIDE SEQUENCE</scope>
    <source>
        <strain evidence="1">Expedition CK06-06</strain>
    </source>
</reference>
<proteinExistence type="predicted"/>
<dbReference type="PANTHER" id="PTHR42899:SF1">
    <property type="entry name" value="SPERMATOGENESIS-ASSOCIATED PROTEIN 20"/>
    <property type="match status" value="1"/>
</dbReference>
<sequence length="184" mass="20829">MGMLELIPHISELWATRRDEITDDAARITAALRDASEYAPGEDLDPTVERIAFDELTNRFDEEHGGFGSAPKFPPGHTLLFLLRYWKRTGNPRPLEIVEETLGAMRQGGIYDQVGFGFHRYSTDSAWLVPHFEKMLYDQAMLTMAYTETYQATGKEEYAATVREIIHYVLLNAIPSAVLATIKS</sequence>
<gene>
    <name evidence="1" type="ORF">S06H3_54672</name>
</gene>
<dbReference type="InterPro" id="IPR012341">
    <property type="entry name" value="6hp_glycosidase-like_sf"/>
</dbReference>
<dbReference type="PANTHER" id="PTHR42899">
    <property type="entry name" value="SPERMATOGENESIS-ASSOCIATED PROTEIN 20"/>
    <property type="match status" value="1"/>
</dbReference>
<accession>X1QCY9</accession>
<evidence type="ECO:0008006" key="2">
    <source>
        <dbReference type="Google" id="ProtNLM"/>
    </source>
</evidence>